<protein>
    <submittedName>
        <fullName evidence="10">DEHA2E22440p</fullName>
    </submittedName>
</protein>
<evidence type="ECO:0000256" key="8">
    <source>
        <dbReference type="SAM" id="MobiDB-lite"/>
    </source>
</evidence>
<evidence type="ECO:0000256" key="2">
    <source>
        <dbReference type="ARBA" id="ARBA00008773"/>
    </source>
</evidence>
<feature type="compositionally biased region" description="Low complexity" evidence="8">
    <location>
        <begin position="197"/>
        <end position="232"/>
    </location>
</feature>
<sequence>MISSTYFLSFFLLFQVIIGAPVANLITRVHTADAVTKTNTYTTGTTTVNLPPVEIFISNGVTYTFTLNGKAAASPTTFTSVYTDNNDNNDNNNDSDNENDDNNNNAPAQTAAATTSASPTNNGGNDSPAAANSPQDDTPAATNSPQDDAPTSMSSVQDNAPTSTNSPNDNVPVSTNSPDDNEPVSTNAPETTSPQNTITSSSTYQETTSSTDSTQSTSDSGSSSSASSGSISAPTAIAYSPYANDGGCKDASTIQSDLELISSKGINKIRVYGTDCGLYDTIIPKAKDLEMKINQGFYISDAGVDSIDDSVSEFIEWGSENGYDVFDFITVGNEAINSNFCSVSDLISKIKSVKSKLQDAGYKGKVTTSEPPAIFTTNPSLCKDSNIDFAGINPHSYFNTVIGAKLAGWYVTSEQSLVSKACDMDVVITETGYPHKGSSNGDNYPSAKNQEIAIESIMEKTNGQVTILSTFDDMWKHPGPHGIEQYFGSLNLFS</sequence>
<dbReference type="EMBL" id="CR382137">
    <property type="protein sequence ID" value="CAG88557.1"/>
    <property type="molecule type" value="Genomic_DNA"/>
</dbReference>
<dbReference type="OMA" id="NQGFWIS"/>
<dbReference type="InParanoid" id="Q6BNE4"/>
<gene>
    <name evidence="10" type="ordered locus">DEHA2E22440g</name>
</gene>
<keyword evidence="3" id="KW-0134">Cell wall</keyword>
<dbReference type="SUPFAM" id="SSF51445">
    <property type="entry name" value="(Trans)glycosidases"/>
    <property type="match status" value="1"/>
</dbReference>
<evidence type="ECO:0000256" key="7">
    <source>
        <dbReference type="ARBA" id="ARBA00023295"/>
    </source>
</evidence>
<dbReference type="eggNOG" id="ENOG502QS0R">
    <property type="taxonomic scope" value="Eukaryota"/>
</dbReference>
<dbReference type="RefSeq" id="XP_460276.1">
    <property type="nucleotide sequence ID" value="XM_460276.1"/>
</dbReference>
<feature type="compositionally biased region" description="Low complexity" evidence="8">
    <location>
        <begin position="102"/>
        <end position="122"/>
    </location>
</feature>
<dbReference type="GO" id="GO:0071555">
    <property type="term" value="P:cell wall organization"/>
    <property type="evidence" value="ECO:0007669"/>
    <property type="project" value="TreeGrafter"/>
</dbReference>
<feature type="compositionally biased region" description="Polar residues" evidence="8">
    <location>
        <begin position="130"/>
        <end position="196"/>
    </location>
</feature>
<reference evidence="10 11" key="1">
    <citation type="journal article" date="2004" name="Nature">
        <title>Genome evolution in yeasts.</title>
        <authorList>
            <consortium name="Genolevures"/>
            <person name="Dujon B."/>
            <person name="Sherman D."/>
            <person name="Fischer G."/>
            <person name="Durrens P."/>
            <person name="Casaregola S."/>
            <person name="Lafontaine I."/>
            <person name="de Montigny J."/>
            <person name="Marck C."/>
            <person name="Neuveglise C."/>
            <person name="Talla E."/>
            <person name="Goffard N."/>
            <person name="Frangeul L."/>
            <person name="Aigle M."/>
            <person name="Anthouard V."/>
            <person name="Babour A."/>
            <person name="Barbe V."/>
            <person name="Barnay S."/>
            <person name="Blanchin S."/>
            <person name="Beckerich J.M."/>
            <person name="Beyne E."/>
            <person name="Bleykasten C."/>
            <person name="Boisrame A."/>
            <person name="Boyer J."/>
            <person name="Cattolico L."/>
            <person name="Confanioleri F."/>
            <person name="de Daruvar A."/>
            <person name="Despons L."/>
            <person name="Fabre E."/>
            <person name="Fairhead C."/>
            <person name="Ferry-Dumazet H."/>
            <person name="Groppi A."/>
            <person name="Hantraye F."/>
            <person name="Hennequin C."/>
            <person name="Jauniaux N."/>
            <person name="Joyet P."/>
            <person name="Kachouri R."/>
            <person name="Kerrest A."/>
            <person name="Koszul R."/>
            <person name="Lemaire M."/>
            <person name="Lesur I."/>
            <person name="Ma L."/>
            <person name="Muller H."/>
            <person name="Nicaud J.M."/>
            <person name="Nikolski M."/>
            <person name="Oztas S."/>
            <person name="Ozier-Kalogeropoulos O."/>
            <person name="Pellenz S."/>
            <person name="Potier S."/>
            <person name="Richard G.F."/>
            <person name="Straub M.L."/>
            <person name="Suleau A."/>
            <person name="Swennene D."/>
            <person name="Tekaia F."/>
            <person name="Wesolowski-Louvel M."/>
            <person name="Westhof E."/>
            <person name="Wirth B."/>
            <person name="Zeniou-Meyer M."/>
            <person name="Zivanovic I."/>
            <person name="Bolotin-Fukuhara M."/>
            <person name="Thierry A."/>
            <person name="Bouchier C."/>
            <person name="Caudron B."/>
            <person name="Scarpelli C."/>
            <person name="Gaillardin C."/>
            <person name="Weissenbach J."/>
            <person name="Wincker P."/>
            <person name="Souciet J.L."/>
        </authorList>
    </citation>
    <scope>NUCLEOTIDE SEQUENCE [LARGE SCALE GENOMIC DNA]</scope>
    <source>
        <strain evidence="11">ATCC 36239 / CBS 767 / BCRC 21394 / JCM 1990 / NBRC 0083 / IGC 2968</strain>
    </source>
</reference>
<evidence type="ECO:0000256" key="3">
    <source>
        <dbReference type="ARBA" id="ARBA00022512"/>
    </source>
</evidence>
<evidence type="ECO:0000256" key="9">
    <source>
        <dbReference type="SAM" id="SignalP"/>
    </source>
</evidence>
<proteinExistence type="inferred from homology"/>
<dbReference type="AlphaFoldDB" id="Q6BNE4"/>
<comment type="subcellular location">
    <subcellularLocation>
        <location evidence="1">Secreted</location>
        <location evidence="1">Cell wall</location>
    </subcellularLocation>
</comment>
<name>Q6BNE4_DEBHA</name>
<feature type="compositionally biased region" description="Low complexity" evidence="8">
    <location>
        <begin position="83"/>
        <end position="92"/>
    </location>
</feature>
<evidence type="ECO:0000313" key="10">
    <source>
        <dbReference type="EMBL" id="CAG88557.1"/>
    </source>
</evidence>
<evidence type="ECO:0000256" key="6">
    <source>
        <dbReference type="ARBA" id="ARBA00022801"/>
    </source>
</evidence>
<dbReference type="GO" id="GO:0009986">
    <property type="term" value="C:cell surface"/>
    <property type="evidence" value="ECO:0007669"/>
    <property type="project" value="TreeGrafter"/>
</dbReference>
<accession>Q6BNE4</accession>
<dbReference type="FunCoup" id="Q6BNE4">
    <property type="interactions" value="38"/>
</dbReference>
<keyword evidence="11" id="KW-1185">Reference proteome</keyword>
<evidence type="ECO:0000256" key="1">
    <source>
        <dbReference type="ARBA" id="ARBA00004191"/>
    </source>
</evidence>
<feature type="chain" id="PRO_5004272220" evidence="9">
    <location>
        <begin position="20"/>
        <end position="494"/>
    </location>
</feature>
<evidence type="ECO:0000313" key="11">
    <source>
        <dbReference type="Proteomes" id="UP000000599"/>
    </source>
</evidence>
<dbReference type="GeneID" id="2902556"/>
<dbReference type="FunFam" id="3.20.20.80:FF:000160">
    <property type="entry name" value="Probable beta-glucosidase btgE"/>
    <property type="match status" value="1"/>
</dbReference>
<dbReference type="KEGG" id="dha:DEHA2E22440g"/>
<feature type="region of interest" description="Disordered" evidence="8">
    <location>
        <begin position="79"/>
        <end position="232"/>
    </location>
</feature>
<dbReference type="Gene3D" id="3.20.20.80">
    <property type="entry name" value="Glycosidases"/>
    <property type="match status" value="2"/>
</dbReference>
<keyword evidence="5 9" id="KW-0732">Signal</keyword>
<dbReference type="GO" id="GO:0005576">
    <property type="term" value="C:extracellular region"/>
    <property type="evidence" value="ECO:0007669"/>
    <property type="project" value="TreeGrafter"/>
</dbReference>
<organism evidence="10 11">
    <name type="scientific">Debaryomyces hansenii (strain ATCC 36239 / CBS 767 / BCRC 21394 / JCM 1990 / NBRC 0083 / IGC 2968)</name>
    <name type="common">Yeast</name>
    <name type="synonym">Torulaspora hansenii</name>
    <dbReference type="NCBI Taxonomy" id="284592"/>
    <lineage>
        <taxon>Eukaryota</taxon>
        <taxon>Fungi</taxon>
        <taxon>Dikarya</taxon>
        <taxon>Ascomycota</taxon>
        <taxon>Saccharomycotina</taxon>
        <taxon>Pichiomycetes</taxon>
        <taxon>Debaryomycetaceae</taxon>
        <taxon>Debaryomyces</taxon>
    </lineage>
</organism>
<dbReference type="GO" id="GO:0009277">
    <property type="term" value="C:fungal-type cell wall"/>
    <property type="evidence" value="ECO:0007669"/>
    <property type="project" value="EnsemblFungi"/>
</dbReference>
<feature type="signal peptide" evidence="9">
    <location>
        <begin position="1"/>
        <end position="19"/>
    </location>
</feature>
<dbReference type="Proteomes" id="UP000000599">
    <property type="component" value="Chromosome E"/>
</dbReference>
<dbReference type="HOGENOM" id="CLU_027285_3_0_1"/>
<dbReference type="OrthoDB" id="4082933at2759"/>
<dbReference type="VEuPathDB" id="FungiDB:DEHA2E22440g"/>
<comment type="similarity">
    <text evidence="2">Belongs to the glycosyl hydrolase 17 family.</text>
</comment>
<keyword evidence="4" id="KW-0964">Secreted</keyword>
<keyword evidence="7" id="KW-0326">Glycosidase</keyword>
<dbReference type="GO" id="GO:0042973">
    <property type="term" value="F:glucan endo-1,3-beta-D-glucosidase activity"/>
    <property type="evidence" value="ECO:0007669"/>
    <property type="project" value="TreeGrafter"/>
</dbReference>
<keyword evidence="6" id="KW-0378">Hydrolase</keyword>
<evidence type="ECO:0000256" key="5">
    <source>
        <dbReference type="ARBA" id="ARBA00022729"/>
    </source>
</evidence>
<dbReference type="InterPro" id="IPR050732">
    <property type="entry name" value="Beta-glucan_modifiers"/>
</dbReference>
<dbReference type="PANTHER" id="PTHR16631">
    <property type="entry name" value="GLUCAN 1,3-BETA-GLUCOSIDASE"/>
    <property type="match status" value="1"/>
</dbReference>
<evidence type="ECO:0000256" key="4">
    <source>
        <dbReference type="ARBA" id="ARBA00022525"/>
    </source>
</evidence>
<dbReference type="InterPro" id="IPR017853">
    <property type="entry name" value="GH"/>
</dbReference>
<dbReference type="CAZy" id="GH17">
    <property type="family name" value="Glycoside Hydrolase Family 17"/>
</dbReference>
<dbReference type="PANTHER" id="PTHR16631:SF24">
    <property type="entry name" value="FAMILY 17 GLUCOSIDASE SCW11-RELATED"/>
    <property type="match status" value="1"/>
</dbReference>